<sequence length="174" mass="19632">MPLKKTYTIAETQAAIDRADNANINQMRMVRNDISNQHFSQKNIKPKHRDKSLPQDLQYPGAKDVGHVFRHVNGTHEAGKSIYKDKQTAILATRAVLNATEGQQALQALENELTTRTTYDNMTKRVRVDVSAGNHYGSDDNGKTWKKVIIAQCELLSLGETLWVHSSYPRTLQT</sequence>
<dbReference type="RefSeq" id="WP_284216173.1">
    <property type="nucleotide sequence ID" value="NZ_BSOT01000005.1"/>
</dbReference>
<protein>
    <submittedName>
        <fullName evidence="1">Uncharacterized protein</fullName>
    </submittedName>
</protein>
<dbReference type="AlphaFoldDB" id="A0AA37SVG1"/>
<proteinExistence type="predicted"/>
<name>A0AA37SVG1_9ALTE</name>
<reference evidence="1" key="2">
    <citation type="submission" date="2023-01" db="EMBL/GenBank/DDBJ databases">
        <title>Draft genome sequence of Agaribacter marinus strain NBRC 110023.</title>
        <authorList>
            <person name="Sun Q."/>
            <person name="Mori K."/>
        </authorList>
    </citation>
    <scope>NUCLEOTIDE SEQUENCE</scope>
    <source>
        <strain evidence="1">NBRC 110023</strain>
    </source>
</reference>
<dbReference type="Proteomes" id="UP001156601">
    <property type="component" value="Unassembled WGS sequence"/>
</dbReference>
<gene>
    <name evidence="1" type="ORF">GCM10007852_07700</name>
</gene>
<comment type="caution">
    <text evidence="1">The sequence shown here is derived from an EMBL/GenBank/DDBJ whole genome shotgun (WGS) entry which is preliminary data.</text>
</comment>
<accession>A0AA37SVG1</accession>
<evidence type="ECO:0000313" key="2">
    <source>
        <dbReference type="Proteomes" id="UP001156601"/>
    </source>
</evidence>
<evidence type="ECO:0000313" key="1">
    <source>
        <dbReference type="EMBL" id="GLR69862.1"/>
    </source>
</evidence>
<organism evidence="1 2">
    <name type="scientific">Agaribacter marinus</name>
    <dbReference type="NCBI Taxonomy" id="1431249"/>
    <lineage>
        <taxon>Bacteria</taxon>
        <taxon>Pseudomonadati</taxon>
        <taxon>Pseudomonadota</taxon>
        <taxon>Gammaproteobacteria</taxon>
        <taxon>Alteromonadales</taxon>
        <taxon>Alteromonadaceae</taxon>
        <taxon>Agaribacter</taxon>
    </lineage>
</organism>
<reference evidence="1" key="1">
    <citation type="journal article" date="2014" name="Int. J. Syst. Evol. Microbiol.">
        <title>Complete genome sequence of Corynebacterium casei LMG S-19264T (=DSM 44701T), isolated from a smear-ripened cheese.</title>
        <authorList>
            <consortium name="US DOE Joint Genome Institute (JGI-PGF)"/>
            <person name="Walter F."/>
            <person name="Albersmeier A."/>
            <person name="Kalinowski J."/>
            <person name="Ruckert C."/>
        </authorList>
    </citation>
    <scope>NUCLEOTIDE SEQUENCE</scope>
    <source>
        <strain evidence="1">NBRC 110023</strain>
    </source>
</reference>
<keyword evidence="2" id="KW-1185">Reference proteome</keyword>
<dbReference type="EMBL" id="BSOT01000005">
    <property type="protein sequence ID" value="GLR69862.1"/>
    <property type="molecule type" value="Genomic_DNA"/>
</dbReference>